<dbReference type="KEGG" id="vg:40085483"/>
<keyword evidence="1" id="KW-0645">Protease</keyword>
<dbReference type="InterPro" id="IPR019506">
    <property type="entry name" value="Pept-inhibitor_PinA"/>
</dbReference>
<keyword evidence="2" id="KW-1185">Reference proteome</keyword>
<sequence>MRIAMELRTLIGKQFKVVKEDPELITQFPELVKGFKFQVISDDKENRGCSDAITGVICLKTGKFITIKDNPNSWFWCFWFNESIDTELEEIGSGDPIAARNEIKLNHFGGRIVPLTLALSSFAAQENCDSEEYDTMQKAAEYITYLEGIVNERK</sequence>
<dbReference type="OrthoDB" id="10622at10239"/>
<accession>A0A1Z1LXF4</accession>
<proteinExistence type="predicted"/>
<evidence type="ECO:0000313" key="2">
    <source>
        <dbReference type="Proteomes" id="UP000225148"/>
    </source>
</evidence>
<organism evidence="1 2">
    <name type="scientific">Serratia phage CHI14</name>
    <dbReference type="NCBI Taxonomy" id="2006941"/>
    <lineage>
        <taxon>Viruses</taxon>
        <taxon>Duplodnaviria</taxon>
        <taxon>Heunggongvirae</taxon>
        <taxon>Uroviricota</taxon>
        <taxon>Caudoviricetes</taxon>
        <taxon>Pantevenvirales</taxon>
        <taxon>Straboviridae</taxon>
        <taxon>Tevenvirinae</taxon>
        <taxon>Winklervirus</taxon>
        <taxon>Winklervirus chi14</taxon>
    </lineage>
</organism>
<protein>
    <submittedName>
        <fullName evidence="1">Inhibitor of host Lon protease</fullName>
    </submittedName>
</protein>
<dbReference type="Proteomes" id="UP000225148">
    <property type="component" value="Segment"/>
</dbReference>
<reference evidence="1 2" key="1">
    <citation type="submission" date="2017-04" db="EMBL/GenBank/DDBJ databases">
        <title>Environmental T4-family bacteriophages evolve to escape abortive infection via multiple routes in a bacterial host employing altruistic suicide through Type III toxin-antitoxin systems.</title>
        <authorList>
            <person name="Chen B."/>
            <person name="Salmond G.P.C."/>
            <person name="Akusobi C."/>
            <person name="Fang X."/>
        </authorList>
    </citation>
    <scope>NUCLEOTIDE SEQUENCE [LARGE SCALE GENOMIC DNA]</scope>
</reference>
<dbReference type="GO" id="GO:0006508">
    <property type="term" value="P:proteolysis"/>
    <property type="evidence" value="ECO:0007669"/>
    <property type="project" value="UniProtKB-KW"/>
</dbReference>
<keyword evidence="1" id="KW-0378">Hydrolase</keyword>
<dbReference type="RefSeq" id="YP_009609399.1">
    <property type="nucleotide sequence ID" value="NC_041996.1"/>
</dbReference>
<dbReference type="GeneID" id="40085483"/>
<evidence type="ECO:0000313" key="1">
    <source>
        <dbReference type="EMBL" id="ARW57497.1"/>
    </source>
</evidence>
<name>A0A1Z1LXF4_9CAUD</name>
<dbReference type="EMBL" id="MF036690">
    <property type="protein sequence ID" value="ARW57497.1"/>
    <property type="molecule type" value="Genomic_DNA"/>
</dbReference>
<dbReference type="Pfam" id="PF10465">
    <property type="entry name" value="Inhibitor_I24"/>
    <property type="match status" value="1"/>
</dbReference>
<dbReference type="GO" id="GO:0008233">
    <property type="term" value="F:peptidase activity"/>
    <property type="evidence" value="ECO:0007669"/>
    <property type="project" value="UniProtKB-KW"/>
</dbReference>